<dbReference type="Proteomes" id="UP000188946">
    <property type="component" value="Unassembled WGS sequence"/>
</dbReference>
<evidence type="ECO:0000256" key="3">
    <source>
        <dbReference type="ARBA" id="ARBA00022630"/>
    </source>
</evidence>
<dbReference type="RefSeq" id="WP_076995901.1">
    <property type="nucleotide sequence ID" value="NZ_MSPR01000007.1"/>
</dbReference>
<dbReference type="PANTHER" id="PTHR13847">
    <property type="entry name" value="SARCOSINE DEHYDROGENASE-RELATED"/>
    <property type="match status" value="1"/>
</dbReference>
<dbReference type="EMBL" id="MSPT01000008">
    <property type="protein sequence ID" value="ONK27634.1"/>
    <property type="molecule type" value="Genomic_DNA"/>
</dbReference>
<dbReference type="EMBL" id="MSPR01000007">
    <property type="protein sequence ID" value="ONK29814.1"/>
    <property type="molecule type" value="Genomic_DNA"/>
</dbReference>
<dbReference type="SUPFAM" id="SSF54373">
    <property type="entry name" value="FAD-linked reductases, C-terminal domain"/>
    <property type="match status" value="1"/>
</dbReference>
<evidence type="ECO:0000256" key="2">
    <source>
        <dbReference type="ARBA" id="ARBA00009410"/>
    </source>
</evidence>
<keyword evidence="9" id="KW-1185">Reference proteome</keyword>
<keyword evidence="4" id="KW-0560">Oxidoreductase</keyword>
<dbReference type="SUPFAM" id="SSF51905">
    <property type="entry name" value="FAD/NAD(P)-binding domain"/>
    <property type="match status" value="1"/>
</dbReference>
<protein>
    <submittedName>
        <fullName evidence="6">FAD-dependent oxidoreductase</fullName>
    </submittedName>
</protein>
<proteinExistence type="inferred from homology"/>
<evidence type="ECO:0000259" key="5">
    <source>
        <dbReference type="Pfam" id="PF01266"/>
    </source>
</evidence>
<comment type="cofactor">
    <cofactor evidence="1">
        <name>FAD</name>
        <dbReference type="ChEBI" id="CHEBI:57692"/>
    </cofactor>
</comment>
<dbReference type="GO" id="GO:0016491">
    <property type="term" value="F:oxidoreductase activity"/>
    <property type="evidence" value="ECO:0007669"/>
    <property type="project" value="UniProtKB-KW"/>
</dbReference>
<dbReference type="InterPro" id="IPR036188">
    <property type="entry name" value="FAD/NAD-bd_sf"/>
</dbReference>
<name>A0AB36JRN5_9STRE</name>
<dbReference type="GO" id="GO:0005737">
    <property type="term" value="C:cytoplasm"/>
    <property type="evidence" value="ECO:0007669"/>
    <property type="project" value="TreeGrafter"/>
</dbReference>
<sequence length="380" mass="41906">MKAKEIIIIGGGIVGSTAAFYLSQHPDIHVTLIDEGTGSATRAAAGIICPWLSQRRNQIWYHLVDKGAAFYPDMMQDLQKAGITQLPYQQTGTMVFKKQDSLLSKLASLAQERRERSPMIGHLEVLKGQEVTKRIPPLVTDQGAVLTYGGGRVDGGQLLDQLQELFQQQGGCFIQGKAQLLPNKQIQVESNRYDYDEVILAAGAWLPDLLAPLGYEVDIRPQKGQLLALDTDFITDDWPGCMLHGEIDILPFEDGKIIIGASHENDQGYDLSLDWEKILQMKATATSFLPDLQEYEISHTRVGTRAYTSDFLPFYGRLADQPSILVASGLGSSGLTCGPFIGWQLAQLILSHPFAFDATPYAPNPYIRFQQGRDSSCSSN</sequence>
<evidence type="ECO:0000313" key="9">
    <source>
        <dbReference type="Proteomes" id="UP000188946"/>
    </source>
</evidence>
<feature type="domain" description="FAD dependent oxidoreductase" evidence="5">
    <location>
        <begin position="6"/>
        <end position="348"/>
    </location>
</feature>
<dbReference type="PANTHER" id="PTHR13847:SF286">
    <property type="entry name" value="D-AMINO ACID DEHYDROGENASE"/>
    <property type="match status" value="1"/>
</dbReference>
<comment type="caution">
    <text evidence="6">The sequence shown here is derived from an EMBL/GenBank/DDBJ whole genome shotgun (WGS) entry which is preliminary data.</text>
</comment>
<keyword evidence="3" id="KW-0285">Flavoprotein</keyword>
<dbReference type="InterPro" id="IPR006076">
    <property type="entry name" value="FAD-dep_OxRdtase"/>
</dbReference>
<evidence type="ECO:0000313" key="6">
    <source>
        <dbReference type="EMBL" id="ONK27634.1"/>
    </source>
</evidence>
<dbReference type="Gene3D" id="3.50.50.60">
    <property type="entry name" value="FAD/NAD(P)-binding domain"/>
    <property type="match status" value="1"/>
</dbReference>
<gene>
    <name evidence="7" type="ORF">BVE84_04645</name>
    <name evidence="6" type="ORF">BVE86_04485</name>
</gene>
<reference evidence="8 9" key="1">
    <citation type="submission" date="2016-12" db="EMBL/GenBank/DDBJ databases">
        <authorList>
            <person name="Gulvik C.A."/>
        </authorList>
    </citation>
    <scope>NUCLEOTIDE SEQUENCE [LARGE SCALE GENOMIC DNA]</scope>
    <source>
        <strain evidence="7 9">12-5202</strain>
        <strain evidence="6 8">12-5291</strain>
    </source>
</reference>
<dbReference type="AlphaFoldDB" id="A0AB36JRN5"/>
<evidence type="ECO:0000313" key="7">
    <source>
        <dbReference type="EMBL" id="ONK29814.1"/>
    </source>
</evidence>
<dbReference type="Pfam" id="PF01266">
    <property type="entry name" value="DAO"/>
    <property type="match status" value="1"/>
</dbReference>
<evidence type="ECO:0000313" key="8">
    <source>
        <dbReference type="Proteomes" id="UP000188600"/>
    </source>
</evidence>
<comment type="similarity">
    <text evidence="2">Belongs to the DadA oxidoreductase family.</text>
</comment>
<accession>A0AB36JRN5</accession>
<evidence type="ECO:0000256" key="1">
    <source>
        <dbReference type="ARBA" id="ARBA00001974"/>
    </source>
</evidence>
<dbReference type="Gene3D" id="3.30.9.10">
    <property type="entry name" value="D-Amino Acid Oxidase, subunit A, domain 2"/>
    <property type="match status" value="1"/>
</dbReference>
<evidence type="ECO:0000256" key="4">
    <source>
        <dbReference type="ARBA" id="ARBA00023002"/>
    </source>
</evidence>
<dbReference type="Proteomes" id="UP000188600">
    <property type="component" value="Unassembled WGS sequence"/>
</dbReference>
<organism evidence="6 8">
    <name type="scientific">Streptococcus azizii</name>
    <dbReference type="NCBI Taxonomy" id="1579424"/>
    <lineage>
        <taxon>Bacteria</taxon>
        <taxon>Bacillati</taxon>
        <taxon>Bacillota</taxon>
        <taxon>Bacilli</taxon>
        <taxon>Lactobacillales</taxon>
        <taxon>Streptococcaceae</taxon>
        <taxon>Streptococcus</taxon>
    </lineage>
</organism>